<dbReference type="GO" id="GO:0003677">
    <property type="term" value="F:DNA binding"/>
    <property type="evidence" value="ECO:0007669"/>
    <property type="project" value="UniProtKB-KW"/>
</dbReference>
<dbReference type="EMBL" id="CAMTCP010000238">
    <property type="protein sequence ID" value="CAI3622247.1"/>
    <property type="molecule type" value="Genomic_DNA"/>
</dbReference>
<evidence type="ECO:0000313" key="9">
    <source>
        <dbReference type="Proteomes" id="UP000220840"/>
    </source>
</evidence>
<dbReference type="PROSITE" id="PS50987">
    <property type="entry name" value="HTH_ARSR_2"/>
    <property type="match status" value="1"/>
</dbReference>
<dbReference type="EMBL" id="UWJD01000002">
    <property type="protein sequence ID" value="VCT84924.1"/>
    <property type="molecule type" value="Genomic_DNA"/>
</dbReference>
<dbReference type="Pfam" id="PF01022">
    <property type="entry name" value="HTH_5"/>
    <property type="match status" value="1"/>
</dbReference>
<keyword evidence="1" id="KW-0805">Transcription regulation</keyword>
<dbReference type="InterPro" id="IPR036388">
    <property type="entry name" value="WH-like_DNA-bd_sf"/>
</dbReference>
<evidence type="ECO:0000256" key="2">
    <source>
        <dbReference type="ARBA" id="ARBA00023125"/>
    </source>
</evidence>
<evidence type="ECO:0000313" key="10">
    <source>
        <dbReference type="Proteomes" id="UP000431451"/>
    </source>
</evidence>
<evidence type="ECO:0000313" key="8">
    <source>
        <dbReference type="EMBL" id="VCT84924.1"/>
    </source>
</evidence>
<reference evidence="5" key="3">
    <citation type="submission" date="2021-10" db="EMBL/GenBank/DDBJ databases">
        <authorList>
            <person name="Mesa V."/>
        </authorList>
    </citation>
    <scope>NUCLEOTIDE SEQUENCE</scope>
    <source>
        <strain evidence="5">CC3_PB</strain>
    </source>
</reference>
<keyword evidence="9" id="KW-1185">Reference proteome</keyword>
<dbReference type="Proteomes" id="UP000431451">
    <property type="component" value="Unassembled WGS sequence"/>
</dbReference>
<dbReference type="Proteomes" id="UP000220840">
    <property type="component" value="Unassembled WGS sequence"/>
</dbReference>
<dbReference type="AlphaFoldDB" id="A0A2A7MJN2"/>
<evidence type="ECO:0000313" key="7">
    <source>
        <dbReference type="EMBL" id="PEG31541.1"/>
    </source>
</evidence>
<dbReference type="PANTHER" id="PTHR33154">
    <property type="entry name" value="TRANSCRIPTIONAL REGULATOR, ARSR FAMILY"/>
    <property type="match status" value="1"/>
</dbReference>
<dbReference type="EMBL" id="PDCJ01000001">
    <property type="protein sequence ID" value="PEG31541.1"/>
    <property type="molecule type" value="Genomic_DNA"/>
</dbReference>
<keyword evidence="2" id="KW-0238">DNA-binding</keyword>
<dbReference type="SMART" id="SM00418">
    <property type="entry name" value="HTH_ARSR"/>
    <property type="match status" value="1"/>
</dbReference>
<dbReference type="OrthoDB" id="9798835at2"/>
<reference evidence="7 9" key="1">
    <citation type="submission" date="2017-10" db="EMBL/GenBank/DDBJ databases">
        <title>Effective Description of Clostridium neonatale sp. nov. linked to necrotizing enterocolitis in neonates and a clarification of species assignable to the genus Clostridium (Prazmowski 1880) emend. Lawson and Rainey 2016.</title>
        <authorList>
            <person name="Bernard K."/>
            <person name="Burdz T."/>
            <person name="Wiebe D."/>
            <person name="Balcewich B."/>
            <person name="Alfa M."/>
            <person name="Bernier A.-M."/>
        </authorList>
    </citation>
    <scope>NUCLEOTIDE SEQUENCE [LARGE SCALE GENOMIC DNA]</scope>
    <source>
        <strain evidence="7 9">LCDC99A005</strain>
    </source>
</reference>
<evidence type="ECO:0000313" key="6">
    <source>
        <dbReference type="EMBL" id="CAI3622247.1"/>
    </source>
</evidence>
<dbReference type="Proteomes" id="UP000789738">
    <property type="component" value="Unassembled WGS sequence"/>
</dbReference>
<dbReference type="InterPro" id="IPR036390">
    <property type="entry name" value="WH_DNA-bd_sf"/>
</dbReference>
<dbReference type="PANTHER" id="PTHR33154:SF18">
    <property type="entry name" value="ARSENICAL RESISTANCE OPERON REPRESSOR"/>
    <property type="match status" value="1"/>
</dbReference>
<accession>A0A2A7MJN2</accession>
<reference evidence="8 10" key="2">
    <citation type="submission" date="2018-06" db="EMBL/GenBank/DDBJ databases">
        <authorList>
            <consortium name="IHU Genomes"/>
        </authorList>
    </citation>
    <scope>NUCLEOTIDE SEQUENCE [LARGE SCALE GENOMIC DNA]</scope>
    <source>
        <strain evidence="8 10">NEC25</strain>
    </source>
</reference>
<dbReference type="GO" id="GO:0003700">
    <property type="term" value="F:DNA-binding transcription factor activity"/>
    <property type="evidence" value="ECO:0007669"/>
    <property type="project" value="InterPro"/>
</dbReference>
<evidence type="ECO:0000256" key="1">
    <source>
        <dbReference type="ARBA" id="ARBA00023015"/>
    </source>
</evidence>
<evidence type="ECO:0000259" key="4">
    <source>
        <dbReference type="PROSITE" id="PS50987"/>
    </source>
</evidence>
<name>A0A2A7MJN2_9CLOT</name>
<dbReference type="STRING" id="137838.GCA_001458595_02969"/>
<protein>
    <submittedName>
        <fullName evidence="7">ArsR family transcriptional regulator</fullName>
    </submittedName>
    <submittedName>
        <fullName evidence="8">Arsenical resistance operon repressor</fullName>
    </submittedName>
    <submittedName>
        <fullName evidence="5">Transcriptional repressor, ArsR-type</fullName>
    </submittedName>
</protein>
<gene>
    <name evidence="8" type="primary">arsR_2</name>
    <name evidence="6" type="ORF">CNEO2_400056</name>
    <name evidence="5" type="ORF">CNEO_42791</name>
    <name evidence="8" type="ORF">CNEONATNEC25_02525</name>
    <name evidence="7" type="ORF">CQ394_07500</name>
</gene>
<dbReference type="SUPFAM" id="SSF46785">
    <property type="entry name" value="Winged helix' DNA-binding domain"/>
    <property type="match status" value="1"/>
</dbReference>
<evidence type="ECO:0000313" key="5">
    <source>
        <dbReference type="EMBL" id="CAG9706971.1"/>
    </source>
</evidence>
<dbReference type="InterPro" id="IPR051081">
    <property type="entry name" value="HTH_MetalResp_TranReg"/>
</dbReference>
<sequence length="106" mass="12440">MSLDYEDKMRIFKALSDQNRLEIIEILSCNEKCACEILKNFDITQPTLSHHMKVLMDCGLVECNKKGTWNYYKLSSKKCIELIESLKQLFCDNNKKNVKEPICKEE</sequence>
<dbReference type="RefSeq" id="WP_058295695.1">
    <property type="nucleotide sequence ID" value="NZ_CAKJVD010000038.1"/>
</dbReference>
<evidence type="ECO:0000256" key="3">
    <source>
        <dbReference type="ARBA" id="ARBA00023163"/>
    </source>
</evidence>
<dbReference type="InterPro" id="IPR001845">
    <property type="entry name" value="HTH_ArsR_DNA-bd_dom"/>
</dbReference>
<reference evidence="6" key="4">
    <citation type="submission" date="2022-10" db="EMBL/GenBank/DDBJ databases">
        <authorList>
            <person name="Aires J."/>
            <person name="Mesa V."/>
        </authorList>
    </citation>
    <scope>NUCLEOTIDE SEQUENCE</scope>
    <source>
        <strain evidence="6">Clostridium neonatale JD116</strain>
    </source>
</reference>
<dbReference type="Gene3D" id="1.10.10.10">
    <property type="entry name" value="Winged helix-like DNA-binding domain superfamily/Winged helix DNA-binding domain"/>
    <property type="match status" value="1"/>
</dbReference>
<dbReference type="NCBIfam" id="NF033788">
    <property type="entry name" value="HTH_metalloreg"/>
    <property type="match status" value="1"/>
</dbReference>
<dbReference type="CDD" id="cd00090">
    <property type="entry name" value="HTH_ARSR"/>
    <property type="match status" value="1"/>
</dbReference>
<dbReference type="Proteomes" id="UP001189143">
    <property type="component" value="Unassembled WGS sequence"/>
</dbReference>
<dbReference type="PRINTS" id="PR00778">
    <property type="entry name" value="HTHARSR"/>
</dbReference>
<dbReference type="GeneID" id="68877971"/>
<proteinExistence type="predicted"/>
<dbReference type="EMBL" id="CAKJVE010000004">
    <property type="protein sequence ID" value="CAG9706971.1"/>
    <property type="molecule type" value="Genomic_DNA"/>
</dbReference>
<keyword evidence="3" id="KW-0804">Transcription</keyword>
<organism evidence="7 9">
    <name type="scientific">Clostridium neonatale</name>
    <dbReference type="NCBI Taxonomy" id="137838"/>
    <lineage>
        <taxon>Bacteria</taxon>
        <taxon>Bacillati</taxon>
        <taxon>Bacillota</taxon>
        <taxon>Clostridia</taxon>
        <taxon>Eubacteriales</taxon>
        <taxon>Clostridiaceae</taxon>
        <taxon>Clostridium</taxon>
    </lineage>
</organism>
<dbReference type="InterPro" id="IPR011991">
    <property type="entry name" value="ArsR-like_HTH"/>
</dbReference>
<feature type="domain" description="HTH arsR-type" evidence="4">
    <location>
        <begin position="1"/>
        <end position="94"/>
    </location>
</feature>